<evidence type="ECO:0000256" key="12">
    <source>
        <dbReference type="ARBA" id="ARBA00022801"/>
    </source>
</evidence>
<dbReference type="GO" id="GO:0005737">
    <property type="term" value="C:cytoplasm"/>
    <property type="evidence" value="ECO:0007669"/>
    <property type="project" value="UniProtKB-SubCell"/>
</dbReference>
<dbReference type="SUPFAM" id="SSF53098">
    <property type="entry name" value="Ribonuclease H-like"/>
    <property type="match status" value="1"/>
</dbReference>
<dbReference type="PANTHER" id="PTHR10954:SF18">
    <property type="entry name" value="RIBONUCLEASE HII"/>
    <property type="match status" value="1"/>
</dbReference>
<evidence type="ECO:0000256" key="4">
    <source>
        <dbReference type="ARBA" id="ARBA00004496"/>
    </source>
</evidence>
<keyword evidence="9 14" id="KW-0540">Nuclease</keyword>
<dbReference type="HAMAP" id="MF_00052_B">
    <property type="entry name" value="RNase_HII_B"/>
    <property type="match status" value="1"/>
</dbReference>
<comment type="function">
    <text evidence="3 14 16">Endonuclease that specifically degrades the RNA of RNA-DNA hybrids.</text>
</comment>
<evidence type="ECO:0000256" key="1">
    <source>
        <dbReference type="ARBA" id="ARBA00000077"/>
    </source>
</evidence>
<dbReference type="NCBIfam" id="NF000595">
    <property type="entry name" value="PRK00015.1-3"/>
    <property type="match status" value="1"/>
</dbReference>
<dbReference type="Pfam" id="PF01351">
    <property type="entry name" value="RNase_HII"/>
    <property type="match status" value="1"/>
</dbReference>
<name>A0A6S6QGB3_9HYPH</name>
<keyword evidence="11 14" id="KW-0255">Endonuclease</keyword>
<keyword evidence="8 14" id="KW-0963">Cytoplasm</keyword>
<dbReference type="GO" id="GO:0004523">
    <property type="term" value="F:RNA-DNA hybrid ribonuclease activity"/>
    <property type="evidence" value="ECO:0007669"/>
    <property type="project" value="UniProtKB-UniRule"/>
</dbReference>
<evidence type="ECO:0000256" key="6">
    <source>
        <dbReference type="ARBA" id="ARBA00012180"/>
    </source>
</evidence>
<evidence type="ECO:0000256" key="9">
    <source>
        <dbReference type="ARBA" id="ARBA00022722"/>
    </source>
</evidence>
<evidence type="ECO:0000256" key="15">
    <source>
        <dbReference type="PROSITE-ProRule" id="PRU01319"/>
    </source>
</evidence>
<dbReference type="GO" id="GO:0030145">
    <property type="term" value="F:manganese ion binding"/>
    <property type="evidence" value="ECO:0007669"/>
    <property type="project" value="UniProtKB-UniRule"/>
</dbReference>
<dbReference type="InterPro" id="IPR012337">
    <property type="entry name" value="RNaseH-like_sf"/>
</dbReference>
<dbReference type="GO" id="GO:0003723">
    <property type="term" value="F:RNA binding"/>
    <property type="evidence" value="ECO:0007669"/>
    <property type="project" value="UniProtKB-UniRule"/>
</dbReference>
<keyword evidence="12 14" id="KW-0378">Hydrolase</keyword>
<dbReference type="KEGG" id="tso:IZ6_09080"/>
<dbReference type="GO" id="GO:0043137">
    <property type="term" value="P:DNA replication, removal of RNA primer"/>
    <property type="evidence" value="ECO:0007669"/>
    <property type="project" value="TreeGrafter"/>
</dbReference>
<reference evidence="18 19" key="1">
    <citation type="submission" date="2020-08" db="EMBL/GenBank/DDBJ databases">
        <title>Genome sequence of Rhizobiales bacterium strain IZ6.</title>
        <authorList>
            <person name="Nakai R."/>
            <person name="Naganuma T."/>
        </authorList>
    </citation>
    <scope>NUCLEOTIDE SEQUENCE [LARGE SCALE GENOMIC DNA]</scope>
    <source>
        <strain evidence="18 19">IZ6</strain>
    </source>
</reference>
<evidence type="ECO:0000256" key="14">
    <source>
        <dbReference type="HAMAP-Rule" id="MF_00052"/>
    </source>
</evidence>
<evidence type="ECO:0000313" key="18">
    <source>
        <dbReference type="EMBL" id="BCJ90173.1"/>
    </source>
</evidence>
<dbReference type="InterPro" id="IPR022898">
    <property type="entry name" value="RNase_HII"/>
</dbReference>
<dbReference type="GO" id="GO:0006298">
    <property type="term" value="P:mismatch repair"/>
    <property type="evidence" value="ECO:0007669"/>
    <property type="project" value="TreeGrafter"/>
</dbReference>
<dbReference type="InterPro" id="IPR001352">
    <property type="entry name" value="RNase_HII/HIII"/>
</dbReference>
<evidence type="ECO:0000256" key="16">
    <source>
        <dbReference type="RuleBase" id="RU003515"/>
    </source>
</evidence>
<dbReference type="Proteomes" id="UP000515317">
    <property type="component" value="Chromosome"/>
</dbReference>
<dbReference type="InterPro" id="IPR024567">
    <property type="entry name" value="RNase_HII/HIII_dom"/>
</dbReference>
<evidence type="ECO:0000256" key="5">
    <source>
        <dbReference type="ARBA" id="ARBA00007383"/>
    </source>
</evidence>
<evidence type="ECO:0000256" key="3">
    <source>
        <dbReference type="ARBA" id="ARBA00004065"/>
    </source>
</evidence>
<dbReference type="EC" id="3.1.26.4" evidence="6 14"/>
<evidence type="ECO:0000256" key="11">
    <source>
        <dbReference type="ARBA" id="ARBA00022759"/>
    </source>
</evidence>
<evidence type="ECO:0000256" key="13">
    <source>
        <dbReference type="ARBA" id="ARBA00023211"/>
    </source>
</evidence>
<protein>
    <recommendedName>
        <fullName evidence="7 14">Ribonuclease HII</fullName>
        <shortName evidence="14">RNase HII</shortName>
        <ecNumber evidence="6 14">3.1.26.4</ecNumber>
    </recommendedName>
</protein>
<feature type="domain" description="RNase H type-2" evidence="17">
    <location>
        <begin position="33"/>
        <end position="223"/>
    </location>
</feature>
<organism evidence="18 19">
    <name type="scientific">Terrihabitans soli</name>
    <dbReference type="NCBI Taxonomy" id="708113"/>
    <lineage>
        <taxon>Bacteria</taxon>
        <taxon>Pseudomonadati</taxon>
        <taxon>Pseudomonadota</taxon>
        <taxon>Alphaproteobacteria</taxon>
        <taxon>Hyphomicrobiales</taxon>
        <taxon>Terrihabitans</taxon>
    </lineage>
</organism>
<evidence type="ECO:0000256" key="2">
    <source>
        <dbReference type="ARBA" id="ARBA00001946"/>
    </source>
</evidence>
<feature type="binding site" evidence="14 15">
    <location>
        <position position="39"/>
    </location>
    <ligand>
        <name>a divalent metal cation</name>
        <dbReference type="ChEBI" id="CHEBI:60240"/>
    </ligand>
</feature>
<keyword evidence="13 14" id="KW-0464">Manganese</keyword>
<comment type="subcellular location">
    <subcellularLocation>
        <location evidence="4 14">Cytoplasm</location>
    </subcellularLocation>
</comment>
<evidence type="ECO:0000256" key="8">
    <source>
        <dbReference type="ARBA" id="ARBA00022490"/>
    </source>
</evidence>
<dbReference type="Gene3D" id="3.30.420.10">
    <property type="entry name" value="Ribonuclease H-like superfamily/Ribonuclease H"/>
    <property type="match status" value="1"/>
</dbReference>
<accession>A0A6S6QGB3</accession>
<evidence type="ECO:0000256" key="10">
    <source>
        <dbReference type="ARBA" id="ARBA00022723"/>
    </source>
</evidence>
<dbReference type="GO" id="GO:0032299">
    <property type="term" value="C:ribonuclease H2 complex"/>
    <property type="evidence" value="ECO:0007669"/>
    <property type="project" value="TreeGrafter"/>
</dbReference>
<feature type="binding site" evidence="14 15">
    <location>
        <position position="40"/>
    </location>
    <ligand>
        <name>a divalent metal cation</name>
        <dbReference type="ChEBI" id="CHEBI:60240"/>
    </ligand>
</feature>
<gene>
    <name evidence="14 18" type="primary">rnhB</name>
    <name evidence="18" type="ORF">IZ6_09080</name>
</gene>
<comment type="cofactor">
    <cofactor evidence="14 15">
        <name>Mn(2+)</name>
        <dbReference type="ChEBI" id="CHEBI:29035"/>
    </cofactor>
    <cofactor evidence="14 15">
        <name>Mg(2+)</name>
        <dbReference type="ChEBI" id="CHEBI:18420"/>
    </cofactor>
    <text evidence="14 15">Manganese or magnesium. Binds 1 divalent metal ion per monomer in the absence of substrate. May bind a second metal ion after substrate binding.</text>
</comment>
<keyword evidence="19" id="KW-1185">Reference proteome</keyword>
<comment type="catalytic activity">
    <reaction evidence="1 14 15 16">
        <text>Endonucleolytic cleavage to 5'-phosphomonoester.</text>
        <dbReference type="EC" id="3.1.26.4"/>
    </reaction>
</comment>
<evidence type="ECO:0000313" key="19">
    <source>
        <dbReference type="Proteomes" id="UP000515317"/>
    </source>
</evidence>
<comment type="similarity">
    <text evidence="5 14 16">Belongs to the RNase HII family.</text>
</comment>
<evidence type="ECO:0000259" key="17">
    <source>
        <dbReference type="PROSITE" id="PS51975"/>
    </source>
</evidence>
<feature type="binding site" evidence="14 15">
    <location>
        <position position="131"/>
    </location>
    <ligand>
        <name>a divalent metal cation</name>
        <dbReference type="ChEBI" id="CHEBI:60240"/>
    </ligand>
</feature>
<evidence type="ECO:0000256" key="7">
    <source>
        <dbReference type="ARBA" id="ARBA00019179"/>
    </source>
</evidence>
<dbReference type="PROSITE" id="PS51975">
    <property type="entry name" value="RNASE_H_2"/>
    <property type="match status" value="1"/>
</dbReference>
<sequence>MAEARPKKAKPAPRSVARPSFRFEKKAMKDGCELIAGVDEAGRGPLAGPVVAAAVILDPKKIPKGIDDSKKLLDPEVREALYLKIMASADVAFVSACPSRIDRIDIRKATLWAMCAAVEALPRKPDRIFVDGREFPKGLPCPAEAVIDGDAKILSIAAASIIAKVTRDRLMKRLAQSVQGYGFERHVGYATAEHRAALIELGPTSHHRRSFAPVRIAFEMKEGLVTPAQAAFLFEENAAAQAIKSEGA</sequence>
<dbReference type="EMBL" id="AP023361">
    <property type="protein sequence ID" value="BCJ90173.1"/>
    <property type="molecule type" value="Genomic_DNA"/>
</dbReference>
<dbReference type="PANTHER" id="PTHR10954">
    <property type="entry name" value="RIBONUCLEASE H2 SUBUNIT A"/>
    <property type="match status" value="1"/>
</dbReference>
<keyword evidence="10 14" id="KW-0479">Metal-binding</keyword>
<dbReference type="AlphaFoldDB" id="A0A6S6QGB3"/>
<dbReference type="CDD" id="cd07182">
    <property type="entry name" value="RNase_HII_bacteria_HII_like"/>
    <property type="match status" value="1"/>
</dbReference>
<dbReference type="InterPro" id="IPR036397">
    <property type="entry name" value="RNaseH_sf"/>
</dbReference>
<proteinExistence type="inferred from homology"/>
<comment type="cofactor">
    <cofactor evidence="2">
        <name>Mg(2+)</name>
        <dbReference type="ChEBI" id="CHEBI:18420"/>
    </cofactor>
</comment>